<keyword evidence="4" id="KW-0969">Cilium</keyword>
<reference evidence="4 5" key="1">
    <citation type="submission" date="2019-06" db="EMBL/GenBank/DDBJ databases">
        <title>Genomic Encyclopedia of Type Strains, Phase IV (KMG-V): Genome sequencing to study the core and pangenomes of soil and plant-associated prokaryotes.</title>
        <authorList>
            <person name="Whitman W."/>
        </authorList>
    </citation>
    <scope>NUCLEOTIDE SEQUENCE [LARGE SCALE GENOMIC DNA]</scope>
    <source>
        <strain evidence="4 5">BR 12005</strain>
    </source>
</reference>
<dbReference type="PANTHER" id="PTHR34982">
    <property type="entry name" value="YOP PROTEINS TRANSLOCATION PROTEIN L"/>
    <property type="match status" value="1"/>
</dbReference>
<feature type="compositionally biased region" description="Pro residues" evidence="3">
    <location>
        <begin position="26"/>
        <end position="48"/>
    </location>
</feature>
<evidence type="ECO:0000313" key="4">
    <source>
        <dbReference type="EMBL" id="TWB79643.1"/>
    </source>
</evidence>
<name>A0A560K8I3_9PROT</name>
<dbReference type="InterPro" id="IPR051472">
    <property type="entry name" value="T3SS_Stator/FliH"/>
</dbReference>
<evidence type="ECO:0000256" key="2">
    <source>
        <dbReference type="ARBA" id="ARBA00022927"/>
    </source>
</evidence>
<dbReference type="Proteomes" id="UP000320516">
    <property type="component" value="Unassembled WGS sequence"/>
</dbReference>
<organism evidence="4 5">
    <name type="scientific">Nitrospirillum amazonense</name>
    <dbReference type="NCBI Taxonomy" id="28077"/>
    <lineage>
        <taxon>Bacteria</taxon>
        <taxon>Pseudomonadati</taxon>
        <taxon>Pseudomonadota</taxon>
        <taxon>Alphaproteobacteria</taxon>
        <taxon>Rhodospirillales</taxon>
        <taxon>Azospirillaceae</taxon>
        <taxon>Nitrospirillum</taxon>
    </lineage>
</organism>
<evidence type="ECO:0000313" key="5">
    <source>
        <dbReference type="Proteomes" id="UP000320516"/>
    </source>
</evidence>
<dbReference type="GO" id="GO:0005829">
    <property type="term" value="C:cytosol"/>
    <property type="evidence" value="ECO:0007669"/>
    <property type="project" value="TreeGrafter"/>
</dbReference>
<evidence type="ECO:0000256" key="3">
    <source>
        <dbReference type="SAM" id="MobiDB-lite"/>
    </source>
</evidence>
<dbReference type="GO" id="GO:0015031">
    <property type="term" value="P:protein transport"/>
    <property type="evidence" value="ECO:0007669"/>
    <property type="project" value="UniProtKB-KW"/>
</dbReference>
<protein>
    <submittedName>
        <fullName evidence="4">Flagellar assembly protein FliH</fullName>
    </submittedName>
</protein>
<gene>
    <name evidence="4" type="ORF">FBZ87_10264</name>
</gene>
<sequence length="237" mass="25625">MTNIRRFLFDNSFDPEGRRVEVAEDLPPPVVPELPPEPPPPPPPPPEPTFSLADLQQQVRMAREAAYAQGHAEGMQAGADQSALALANVLAQLQGSVGQLIQAETQGRALRAQNTVRMALAIVRKLFPAMVKRHGLVEVEASVNAFLAELSDEPRLLVRVHENWLAPIKEKIEDMAARQGFAGSVAVVADPRAGELDCKADWGDGGAERDVAALWAEIDRIAGNLGRPLEDGREAAE</sequence>
<feature type="region of interest" description="Disordered" evidence="3">
    <location>
        <begin position="24"/>
        <end position="48"/>
    </location>
</feature>
<keyword evidence="4" id="KW-0966">Cell projection</keyword>
<keyword evidence="4" id="KW-0282">Flagellum</keyword>
<dbReference type="AlphaFoldDB" id="A0A560K8I3"/>
<keyword evidence="1" id="KW-0813">Transport</keyword>
<dbReference type="PANTHER" id="PTHR34982:SF1">
    <property type="entry name" value="FLAGELLAR ASSEMBLY PROTEIN FLIH"/>
    <property type="match status" value="1"/>
</dbReference>
<evidence type="ECO:0000256" key="1">
    <source>
        <dbReference type="ARBA" id="ARBA00022448"/>
    </source>
</evidence>
<keyword evidence="2" id="KW-0653">Protein transport</keyword>
<dbReference type="EMBL" id="VITV01000002">
    <property type="protein sequence ID" value="TWB79643.1"/>
    <property type="molecule type" value="Genomic_DNA"/>
</dbReference>
<proteinExistence type="predicted"/>
<comment type="caution">
    <text evidence="4">The sequence shown here is derived from an EMBL/GenBank/DDBJ whole genome shotgun (WGS) entry which is preliminary data.</text>
</comment>
<dbReference type="RefSeq" id="WP_145609145.1">
    <property type="nucleotide sequence ID" value="NZ_JARPAF010000002.1"/>
</dbReference>
<accession>A0A560K8I3</accession>